<dbReference type="EMBL" id="PEYO01000007">
    <property type="protein sequence ID" value="PIU03747.1"/>
    <property type="molecule type" value="Genomic_DNA"/>
</dbReference>
<evidence type="ECO:0008006" key="3">
    <source>
        <dbReference type="Google" id="ProtNLM"/>
    </source>
</evidence>
<organism evidence="1 2">
    <name type="scientific">Candidatus Shapirobacteria bacterium CG08_land_8_20_14_0_20_39_18</name>
    <dbReference type="NCBI Taxonomy" id="1974883"/>
    <lineage>
        <taxon>Bacteria</taxon>
        <taxon>Candidatus Shapironibacteriota</taxon>
    </lineage>
</organism>
<dbReference type="Proteomes" id="UP000228996">
    <property type="component" value="Unassembled WGS sequence"/>
</dbReference>
<sequence>MARVIFKKNKQSKFLEKVKFTSGLSTEKLASICNVCNRTFKDWSKGKFNISYKALLILVKKVNLPLPKDIRIVEDYWYVKKGARKGALRRIQLYGGIGTPEGRKKGGIVSQVRRKENPEKYRLLGCNVRKDFKINNSSVKFTEAAGIILGDGAITNNQIRITSSGLFDREYAMFICDLFEEVFKERPHWWEYKVDNTIELLLSGINLVEELERWGFVRGNKIDHQVDFPGWIWKKSEYQKACVIDGHRRWLLFS</sequence>
<dbReference type="AlphaFoldDB" id="A0A2M6XDP9"/>
<name>A0A2M6XDP9_9BACT</name>
<accession>A0A2M6XDP9</accession>
<gene>
    <name evidence="1" type="ORF">COT44_01575</name>
</gene>
<proteinExistence type="predicted"/>
<comment type="caution">
    <text evidence="1">The sequence shown here is derived from an EMBL/GenBank/DDBJ whole genome shotgun (WGS) entry which is preliminary data.</text>
</comment>
<protein>
    <recommendedName>
        <fullName evidence="3">DOD-type homing endonuclease domain-containing protein</fullName>
    </recommendedName>
</protein>
<reference evidence="2" key="1">
    <citation type="submission" date="2017-09" db="EMBL/GenBank/DDBJ databases">
        <title>Depth-based differentiation of microbial function through sediment-hosted aquifers and enrichment of novel symbionts in the deep terrestrial subsurface.</title>
        <authorList>
            <person name="Probst A.J."/>
            <person name="Ladd B."/>
            <person name="Jarett J.K."/>
            <person name="Geller-Mcgrath D.E."/>
            <person name="Sieber C.M.K."/>
            <person name="Emerson J.B."/>
            <person name="Anantharaman K."/>
            <person name="Thomas B.C."/>
            <person name="Malmstrom R."/>
            <person name="Stieglmeier M."/>
            <person name="Klingl A."/>
            <person name="Woyke T."/>
            <person name="Ryan C.M."/>
            <person name="Banfield J.F."/>
        </authorList>
    </citation>
    <scope>NUCLEOTIDE SEQUENCE [LARGE SCALE GENOMIC DNA]</scope>
</reference>
<evidence type="ECO:0000313" key="1">
    <source>
        <dbReference type="EMBL" id="PIU03747.1"/>
    </source>
</evidence>
<evidence type="ECO:0000313" key="2">
    <source>
        <dbReference type="Proteomes" id="UP000228996"/>
    </source>
</evidence>